<protein>
    <submittedName>
        <fullName evidence="1">Uncharacterized protein</fullName>
    </submittedName>
</protein>
<keyword evidence="2" id="KW-1185">Reference proteome</keyword>
<organism evidence="1 2">
    <name type="scientific">Streptomyces gilvifuscus</name>
    <dbReference type="NCBI Taxonomy" id="1550617"/>
    <lineage>
        <taxon>Bacteria</taxon>
        <taxon>Bacillati</taxon>
        <taxon>Actinomycetota</taxon>
        <taxon>Actinomycetes</taxon>
        <taxon>Kitasatosporales</taxon>
        <taxon>Streptomycetaceae</taxon>
        <taxon>Streptomyces</taxon>
    </lineage>
</organism>
<dbReference type="EMBL" id="JAQOSK010000022">
    <property type="protein sequence ID" value="MDC2960387.1"/>
    <property type="molecule type" value="Genomic_DNA"/>
</dbReference>
<dbReference type="Proteomes" id="UP001221328">
    <property type="component" value="Unassembled WGS sequence"/>
</dbReference>
<gene>
    <name evidence="1" type="ORF">PO587_38775</name>
</gene>
<dbReference type="RefSeq" id="WP_272178535.1">
    <property type="nucleotide sequence ID" value="NZ_JAQOSK010000022.1"/>
</dbReference>
<comment type="caution">
    <text evidence="1">The sequence shown here is derived from an EMBL/GenBank/DDBJ whole genome shotgun (WGS) entry which is preliminary data.</text>
</comment>
<evidence type="ECO:0000313" key="2">
    <source>
        <dbReference type="Proteomes" id="UP001221328"/>
    </source>
</evidence>
<reference evidence="1 2" key="1">
    <citation type="journal article" date="2015" name="Int. J. Syst. Evol. Microbiol.">
        <title>Streptomyces gilvifuscus sp. nov., an actinomycete that produces antibacterial compounds isolated from soil.</title>
        <authorList>
            <person name="Nguyen T.M."/>
            <person name="Kim J."/>
        </authorList>
    </citation>
    <scope>NUCLEOTIDE SEQUENCE [LARGE SCALE GENOMIC DNA]</scope>
    <source>
        <strain evidence="1 2">T113</strain>
    </source>
</reference>
<evidence type="ECO:0000313" key="1">
    <source>
        <dbReference type="EMBL" id="MDC2960387.1"/>
    </source>
</evidence>
<accession>A0ABT5G712</accession>
<name>A0ABT5G712_9ACTN</name>
<sequence>MFTDPVQLQRYIEFQLARLGSHNAHHQFEDLCLAVARKRLASNLMPSTGPVSSGGDQGRDAETHWTEISSASPGQARTSVFNALVSAEPAAMACTLQRARLPSKIRKDLVSICSQGELVTRVFYFAIEPLAKGQRAALVAEARKKHGIQLEIWDAQLLAINLVERDLRHVARRYLHVARSMIWSYVILNRLGFLTPGALAAVLSVVVVAGSSPQHTPQPAMAIPLQIDNDRTVNPPNSQGSYGPFLADLGWTSMIPPGSMQPTDAKLVLVPDTVQYNRARLVVDLRLDLPCGAVPWKISTREDQTQSGTLTSQHARQHVDMPIPGRTPVTVTITLTGKNACNPTGVTVSSPRIEVCEPGEESRSCKANPFAPPSHP</sequence>
<proteinExistence type="predicted"/>